<feature type="transmembrane region" description="Helical" evidence="1">
    <location>
        <begin position="80"/>
        <end position="100"/>
    </location>
</feature>
<dbReference type="Proteomes" id="UP000515977">
    <property type="component" value="Chromosome"/>
</dbReference>
<evidence type="ECO:0000256" key="1">
    <source>
        <dbReference type="SAM" id="Phobius"/>
    </source>
</evidence>
<keyword evidence="3" id="KW-1185">Reference proteome</keyword>
<keyword evidence="1" id="KW-0472">Membrane</keyword>
<evidence type="ECO:0000313" key="3">
    <source>
        <dbReference type="Proteomes" id="UP000515977"/>
    </source>
</evidence>
<gene>
    <name evidence="2" type="ORF">H9L17_09460</name>
</gene>
<keyword evidence="1" id="KW-0812">Transmembrane</keyword>
<dbReference type="EMBL" id="CP060711">
    <property type="protein sequence ID" value="QNN45456.1"/>
    <property type="molecule type" value="Genomic_DNA"/>
</dbReference>
<organism evidence="2 3">
    <name type="scientific">Thermomonas brevis</name>
    <dbReference type="NCBI Taxonomy" id="215691"/>
    <lineage>
        <taxon>Bacteria</taxon>
        <taxon>Pseudomonadati</taxon>
        <taxon>Pseudomonadota</taxon>
        <taxon>Gammaproteobacteria</taxon>
        <taxon>Lysobacterales</taxon>
        <taxon>Lysobacteraceae</taxon>
        <taxon>Thermomonas</taxon>
    </lineage>
</organism>
<dbReference type="KEGG" id="tbv:H9L17_09460"/>
<dbReference type="AlphaFoldDB" id="A0A7G9QQ31"/>
<evidence type="ECO:0000313" key="2">
    <source>
        <dbReference type="EMBL" id="QNN45456.1"/>
    </source>
</evidence>
<proteinExistence type="predicted"/>
<name>A0A7G9QQ31_9GAMM</name>
<keyword evidence="1" id="KW-1133">Transmembrane helix</keyword>
<accession>A0A7G9QQ31</accession>
<protein>
    <submittedName>
        <fullName evidence="2">Anti-sigma factor</fullName>
    </submittedName>
</protein>
<sequence>MSEPVSEDDLHAWLDGQLPAARRAEVEAWLRAHPRDAARVEGWRCDAAALRAALAGQALPDAPGLSPRALRRRTAARKRARVGMAAALVLSLGCGSLLGWQARGRQEAAGNPPMADAVAAYRLFAGDGAPLAFDGGGHAAMQDWLRAHFGKTGAIPDLTSQGYALAGGRLLSTPEGPAAMLVYRDAGDARIALYLRPRTARLAQPGERRDGRLLAQYWVEGSTAFALVGPATDAALRRLAPLLRGDA</sequence>
<dbReference type="RefSeq" id="WP_187569224.1">
    <property type="nucleotide sequence ID" value="NZ_CP060711.1"/>
</dbReference>
<reference evidence="2 3" key="1">
    <citation type="submission" date="2020-08" db="EMBL/GenBank/DDBJ databases">
        <title>Genome sequence of Thermomonas brevis KACC 16975T.</title>
        <authorList>
            <person name="Hyun D.-W."/>
            <person name="Bae J.-W."/>
        </authorList>
    </citation>
    <scope>NUCLEOTIDE SEQUENCE [LARGE SCALE GENOMIC DNA]</scope>
    <source>
        <strain evidence="2 3">KACC 16975</strain>
    </source>
</reference>